<evidence type="ECO:0000256" key="1">
    <source>
        <dbReference type="SAM" id="SignalP"/>
    </source>
</evidence>
<dbReference type="OrthoDB" id="5482671at2"/>
<feature type="chain" id="PRO_5016285937" description="DUF1501 domain-containing protein" evidence="1">
    <location>
        <begin position="32"/>
        <end position="506"/>
    </location>
</feature>
<dbReference type="InterPro" id="IPR006311">
    <property type="entry name" value="TAT_signal"/>
</dbReference>
<dbReference type="RefSeq" id="WP_110449423.1">
    <property type="nucleotide sequence ID" value="NZ_CP029479.1"/>
</dbReference>
<reference evidence="3" key="1">
    <citation type="submission" date="2018-05" db="EMBL/GenBank/DDBJ databases">
        <title>Genome sequencing of Phenylobacterium sp. HYN0004.</title>
        <authorList>
            <person name="Yi H."/>
            <person name="Baek C."/>
        </authorList>
    </citation>
    <scope>NUCLEOTIDE SEQUENCE [LARGE SCALE GENOMIC DNA]</scope>
    <source>
        <strain evidence="3">HYN0004</strain>
    </source>
</reference>
<keyword evidence="1" id="KW-0732">Signal</keyword>
<proteinExistence type="predicted"/>
<sequence>MTHRASTPTASRRGVLAGMAAGLAAPGAALAAARRKGEGPEPRFLIVLGGSGGCSIVDSFLAVRESESRNGKILNAWPDSLVQSPGGGPFRAIDFSSKTIGAIPAPFTANQSEFVKRHASDMMVVTYTGTSVNHGVAEHRSVTGNAAWRGRTLQEATALTYGAGRPIPNVHLINGTSFTDRGTDDSLPSSAYGERVPAPNLWPLSLDGYRGVKDAPDRKLFQAARDFRDGVLDPESEFASTFAASDRLKRWFELRGAPLRDIEGADLITQLMVHPDSEDMPLRSHGLKSSPLAKKVREAFPAYGFDPIESQAALAFLLIRCGVASTVTLGPENSAVFNKGAALGRGGLSAGDMRNTPIAFDFSHQAHREVQSLMWSRVLSVADRLITLLKSEELAGGKSYWDHSLLYVATEFGRSRSRPEGAMTFGSGHDLNNGALIVSPLANGGKMLGGVDPDTLMTYGFDPLSGRPEPGRHMTEAEVFSGIVQALGIETPGAGLPDMRVMRRKA</sequence>
<evidence type="ECO:0000313" key="3">
    <source>
        <dbReference type="Proteomes" id="UP000247763"/>
    </source>
</evidence>
<gene>
    <name evidence="2" type="ORF">HYN04_03210</name>
</gene>
<dbReference type="AlphaFoldDB" id="A0A2Z3I0B8"/>
<name>A0A2Z3I0B8_9CAUL</name>
<dbReference type="Proteomes" id="UP000247763">
    <property type="component" value="Chromosome"/>
</dbReference>
<evidence type="ECO:0000313" key="2">
    <source>
        <dbReference type="EMBL" id="AWM76854.1"/>
    </source>
</evidence>
<accession>A0A2Z3I0B8</accession>
<dbReference type="PROSITE" id="PS51318">
    <property type="entry name" value="TAT"/>
    <property type="match status" value="1"/>
</dbReference>
<dbReference type="KEGG" id="phb:HYN04_03210"/>
<organism evidence="2 3">
    <name type="scientific">Phenylobacterium parvum</name>
    <dbReference type="NCBI Taxonomy" id="2201350"/>
    <lineage>
        <taxon>Bacteria</taxon>
        <taxon>Pseudomonadati</taxon>
        <taxon>Pseudomonadota</taxon>
        <taxon>Alphaproteobacteria</taxon>
        <taxon>Caulobacterales</taxon>
        <taxon>Caulobacteraceae</taxon>
        <taxon>Phenylobacterium</taxon>
    </lineage>
</organism>
<protein>
    <recommendedName>
        <fullName evidence="4">DUF1501 domain-containing protein</fullName>
    </recommendedName>
</protein>
<feature type="signal peptide" evidence="1">
    <location>
        <begin position="1"/>
        <end position="31"/>
    </location>
</feature>
<keyword evidence="3" id="KW-1185">Reference proteome</keyword>
<evidence type="ECO:0008006" key="4">
    <source>
        <dbReference type="Google" id="ProtNLM"/>
    </source>
</evidence>
<dbReference type="EMBL" id="CP029479">
    <property type="protein sequence ID" value="AWM76854.1"/>
    <property type="molecule type" value="Genomic_DNA"/>
</dbReference>